<evidence type="ECO:0000256" key="10">
    <source>
        <dbReference type="SAM" id="Phobius"/>
    </source>
</evidence>
<evidence type="ECO:0000256" key="1">
    <source>
        <dbReference type="ARBA" id="ARBA00004651"/>
    </source>
</evidence>
<feature type="transmembrane region" description="Helical" evidence="10">
    <location>
        <begin position="145"/>
        <end position="168"/>
    </location>
</feature>
<evidence type="ECO:0000256" key="7">
    <source>
        <dbReference type="ARBA" id="ARBA00023136"/>
    </source>
</evidence>
<dbReference type="GO" id="GO:0043213">
    <property type="term" value="P:bacteriocin transport"/>
    <property type="evidence" value="ECO:0007669"/>
    <property type="project" value="InterPro"/>
</dbReference>
<gene>
    <name evidence="12" type="ORF">ATE48_13860</name>
</gene>
<dbReference type="GO" id="GO:0051301">
    <property type="term" value="P:cell division"/>
    <property type="evidence" value="ECO:0007669"/>
    <property type="project" value="UniProtKB-KW"/>
</dbReference>
<dbReference type="Proteomes" id="UP000092498">
    <property type="component" value="Chromosome"/>
</dbReference>
<sequence>MGNAAETMAAKAGASMESGAEQITVLTLFLQADPVVKGVMLILAVASVWSWAIAVEKWMQFGDLEQNARRFEREFWSGRSLDELEDRSDKPRDALARVYAAASREWREARRTGTAGENAQLMLDRVDRLMQAQVSRELGRASRNMGVLATVAASAPFIGLFGTVWGIMNAFTNIAAQQQTNLAVVAPGIAEALFATALGLVAAIPAVIFYNKFNGDLERFGDRLETFSDEVAARLSRRLSERG</sequence>
<dbReference type="Pfam" id="PF01618">
    <property type="entry name" value="MotA_ExbB"/>
    <property type="match status" value="1"/>
</dbReference>
<keyword evidence="9" id="KW-0653">Protein transport</keyword>
<dbReference type="NCBIfam" id="TIGR02796">
    <property type="entry name" value="tolQ"/>
    <property type="match status" value="1"/>
</dbReference>
<evidence type="ECO:0000256" key="5">
    <source>
        <dbReference type="ARBA" id="ARBA00022692"/>
    </source>
</evidence>
<dbReference type="InParanoid" id="A0A1B1AK52"/>
<keyword evidence="8" id="KW-0131">Cell cycle</keyword>
<evidence type="ECO:0000313" key="13">
    <source>
        <dbReference type="Proteomes" id="UP000092498"/>
    </source>
</evidence>
<dbReference type="GO" id="GO:0017038">
    <property type="term" value="P:protein import"/>
    <property type="evidence" value="ECO:0007669"/>
    <property type="project" value="TreeGrafter"/>
</dbReference>
<dbReference type="InterPro" id="IPR002898">
    <property type="entry name" value="MotA_ExbB_proton_chnl"/>
</dbReference>
<organism evidence="12 13">
    <name type="scientific">Candidatus Viadribacter manganicus</name>
    <dbReference type="NCBI Taxonomy" id="1759059"/>
    <lineage>
        <taxon>Bacteria</taxon>
        <taxon>Pseudomonadati</taxon>
        <taxon>Pseudomonadota</taxon>
        <taxon>Alphaproteobacteria</taxon>
        <taxon>Hyphomonadales</taxon>
        <taxon>Hyphomonadaceae</taxon>
        <taxon>Candidatus Viadribacter</taxon>
    </lineage>
</organism>
<keyword evidence="13" id="KW-1185">Reference proteome</keyword>
<keyword evidence="7 10" id="KW-0472">Membrane</keyword>
<feature type="domain" description="MotA/TolQ/ExbB proton channel" evidence="11">
    <location>
        <begin position="120"/>
        <end position="225"/>
    </location>
</feature>
<dbReference type="PANTHER" id="PTHR30625:SF3">
    <property type="entry name" value="TOL-PAL SYSTEM PROTEIN TOLQ"/>
    <property type="match status" value="1"/>
</dbReference>
<dbReference type="AlphaFoldDB" id="A0A1B1AK52"/>
<keyword evidence="4" id="KW-0132">Cell division</keyword>
<dbReference type="KEGG" id="cbot:ATE48_13860"/>
<dbReference type="FunCoup" id="A0A1B1AK52">
    <property type="interactions" value="280"/>
</dbReference>
<evidence type="ECO:0000256" key="2">
    <source>
        <dbReference type="ARBA" id="ARBA00022475"/>
    </source>
</evidence>
<evidence type="ECO:0000259" key="11">
    <source>
        <dbReference type="Pfam" id="PF01618"/>
    </source>
</evidence>
<evidence type="ECO:0000313" key="12">
    <source>
        <dbReference type="EMBL" id="ANP46925.1"/>
    </source>
</evidence>
<evidence type="ECO:0000256" key="3">
    <source>
        <dbReference type="ARBA" id="ARBA00022519"/>
    </source>
</evidence>
<keyword evidence="6 10" id="KW-1133">Transmembrane helix</keyword>
<feature type="transmembrane region" description="Helical" evidence="10">
    <location>
        <begin position="188"/>
        <end position="210"/>
    </location>
</feature>
<name>A0A1B1AK52_9PROT</name>
<protein>
    <submittedName>
        <fullName evidence="12">Protein TolQ</fullName>
    </submittedName>
</protein>
<dbReference type="OrthoDB" id="9805133at2"/>
<evidence type="ECO:0000256" key="8">
    <source>
        <dbReference type="ARBA" id="ARBA00023306"/>
    </source>
</evidence>
<evidence type="ECO:0000256" key="9">
    <source>
        <dbReference type="RuleBase" id="RU004057"/>
    </source>
</evidence>
<reference evidence="12 13" key="1">
    <citation type="submission" date="2015-11" db="EMBL/GenBank/DDBJ databases">
        <title>Whole-Genome Sequence of Candidatus Oderbacter manganicum from the National Park Lower Oder Valley, Germany.</title>
        <authorList>
            <person name="Braun B."/>
            <person name="Liere K."/>
            <person name="Szewzyk U."/>
        </authorList>
    </citation>
    <scope>NUCLEOTIDE SEQUENCE [LARGE SCALE GENOMIC DNA]</scope>
    <source>
        <strain evidence="12 13">OTSz_A_272</strain>
    </source>
</reference>
<dbReference type="STRING" id="1759059.ATE48_13860"/>
<evidence type="ECO:0000256" key="6">
    <source>
        <dbReference type="ARBA" id="ARBA00022989"/>
    </source>
</evidence>
<accession>A0A1B1AK52</accession>
<dbReference type="InterPro" id="IPR050790">
    <property type="entry name" value="ExbB/TolQ_transport"/>
</dbReference>
<dbReference type="InterPro" id="IPR014163">
    <property type="entry name" value="Tol-Pal_TolQ"/>
</dbReference>
<dbReference type="EMBL" id="CP013244">
    <property type="protein sequence ID" value="ANP46925.1"/>
    <property type="molecule type" value="Genomic_DNA"/>
</dbReference>
<keyword evidence="5 10" id="KW-0812">Transmembrane</keyword>
<comment type="similarity">
    <text evidence="9">Belongs to the exbB/tolQ family.</text>
</comment>
<keyword evidence="2" id="KW-1003">Cell membrane</keyword>
<evidence type="ECO:0000256" key="4">
    <source>
        <dbReference type="ARBA" id="ARBA00022618"/>
    </source>
</evidence>
<keyword evidence="3" id="KW-0997">Cell inner membrane</keyword>
<comment type="subcellular location">
    <subcellularLocation>
        <location evidence="1">Cell membrane</location>
        <topology evidence="1">Multi-pass membrane protein</topology>
    </subcellularLocation>
    <subcellularLocation>
        <location evidence="9">Membrane</location>
        <topology evidence="9">Multi-pass membrane protein</topology>
    </subcellularLocation>
</comment>
<keyword evidence="9" id="KW-0813">Transport</keyword>
<dbReference type="PANTHER" id="PTHR30625">
    <property type="entry name" value="PROTEIN TOLQ"/>
    <property type="match status" value="1"/>
</dbReference>
<proteinExistence type="inferred from homology"/>
<dbReference type="GO" id="GO:0005886">
    <property type="term" value="C:plasma membrane"/>
    <property type="evidence" value="ECO:0007669"/>
    <property type="project" value="UniProtKB-SubCell"/>
</dbReference>